<protein>
    <submittedName>
        <fullName evidence="1">Uncharacterized protein</fullName>
    </submittedName>
</protein>
<proteinExistence type="predicted"/>
<evidence type="ECO:0000313" key="1">
    <source>
        <dbReference type="EMBL" id="CUV08383.1"/>
    </source>
</evidence>
<organism evidence="1">
    <name type="scientific">hydrothermal vent metagenome</name>
    <dbReference type="NCBI Taxonomy" id="652676"/>
    <lineage>
        <taxon>unclassified sequences</taxon>
        <taxon>metagenomes</taxon>
        <taxon>ecological metagenomes</taxon>
    </lineage>
</organism>
<sequence length="39" mass="4721">MSFSLDYLFEEQYYTPRVLIVYKQKTRQKTGFHCSGGWI</sequence>
<reference evidence="1" key="1">
    <citation type="submission" date="2015-10" db="EMBL/GenBank/DDBJ databases">
        <authorList>
            <person name="Gilbert D.G."/>
        </authorList>
    </citation>
    <scope>NUCLEOTIDE SEQUENCE</scope>
</reference>
<name>A0A160VDE5_9ZZZZ</name>
<dbReference type="EMBL" id="FAXC01000053">
    <property type="protein sequence ID" value="CUV08383.1"/>
    <property type="molecule type" value="Genomic_DNA"/>
</dbReference>
<dbReference type="AlphaFoldDB" id="A0A160VDE5"/>
<gene>
    <name evidence="1" type="ORF">MGWOODY_Mmi2534</name>
</gene>
<accession>A0A160VDE5</accession>